<feature type="coiled-coil region" evidence="2">
    <location>
        <begin position="47"/>
        <end position="124"/>
    </location>
</feature>
<evidence type="ECO:0000313" key="3">
    <source>
        <dbReference type="EMBL" id="VAW35452.1"/>
    </source>
</evidence>
<evidence type="ECO:0000256" key="1">
    <source>
        <dbReference type="ARBA" id="ARBA00043985"/>
    </source>
</evidence>
<dbReference type="PANTHER" id="PTHR31088:SF6">
    <property type="entry name" value="PHAGE SHOCK PROTEIN A"/>
    <property type="match status" value="1"/>
</dbReference>
<evidence type="ECO:0000256" key="2">
    <source>
        <dbReference type="SAM" id="Coils"/>
    </source>
</evidence>
<dbReference type="PANTHER" id="PTHR31088">
    <property type="entry name" value="MEMBRANE-ASSOCIATED PROTEIN VIPP1, CHLOROPLASTIC"/>
    <property type="match status" value="1"/>
</dbReference>
<accession>A0A3B0V9H3</accession>
<name>A0A3B0V9H3_9ZZZZ</name>
<dbReference type="Pfam" id="PF04012">
    <property type="entry name" value="PspA_IM30"/>
    <property type="match status" value="1"/>
</dbReference>
<sequence length="230" mass="25805">MSLWSRIKLIFSIKSDAALNRAEDPRQVWEYAYKQQQKFLGKVRKGLIEVATSKQQLKQQIQSQRNRIPKLESQAGKAINAGREDLARIALQRKQTVMGELAELEQHLAEISGEERKLIVTEQEIAARIETFRTRRQILTARYSAAEAQVQINETLSGVSDELGELGMALGRAEEKTQQMLARAAALDTLIEMGSLDALPTGEDRLERELYELTSTGAVEEELALLKAGK</sequence>
<keyword evidence="2" id="KW-0175">Coiled coil</keyword>
<dbReference type="AlphaFoldDB" id="A0A3B0V9H3"/>
<organism evidence="3">
    <name type="scientific">hydrothermal vent metagenome</name>
    <dbReference type="NCBI Taxonomy" id="652676"/>
    <lineage>
        <taxon>unclassified sequences</taxon>
        <taxon>metagenomes</taxon>
        <taxon>ecological metagenomes</taxon>
    </lineage>
</organism>
<dbReference type="EMBL" id="UOEU01000585">
    <property type="protein sequence ID" value="VAW35452.1"/>
    <property type="molecule type" value="Genomic_DNA"/>
</dbReference>
<protein>
    <recommendedName>
        <fullName evidence="4">PspA/IM30 family protein</fullName>
    </recommendedName>
</protein>
<reference evidence="3" key="1">
    <citation type="submission" date="2018-06" db="EMBL/GenBank/DDBJ databases">
        <authorList>
            <person name="Zhirakovskaya E."/>
        </authorList>
    </citation>
    <scope>NUCLEOTIDE SEQUENCE</scope>
</reference>
<evidence type="ECO:0008006" key="4">
    <source>
        <dbReference type="Google" id="ProtNLM"/>
    </source>
</evidence>
<proteinExistence type="inferred from homology"/>
<gene>
    <name evidence="3" type="ORF">MNBD_CHLOROFLEXI01-2545</name>
</gene>
<comment type="similarity">
    <text evidence="1">Belongs to the PspA/Vipp/IM30 family.</text>
</comment>
<dbReference type="InterPro" id="IPR007157">
    <property type="entry name" value="PspA_VIPP1"/>
</dbReference>